<feature type="non-terminal residue" evidence="13">
    <location>
        <position position="413"/>
    </location>
</feature>
<dbReference type="EMBL" id="JAATIS010000094">
    <property type="protein sequence ID" value="KAG2470493.1"/>
    <property type="molecule type" value="Genomic_DNA"/>
</dbReference>
<evidence type="ECO:0000256" key="12">
    <source>
        <dbReference type="RuleBase" id="RU363063"/>
    </source>
</evidence>
<comment type="similarity">
    <text evidence="2 12">Belongs to the glycosyltransferase 31 family.</text>
</comment>
<reference evidence="13 14" key="1">
    <citation type="journal article" date="2021" name="Cell">
        <title>Tracing the genetic footprints of vertebrate landing in non-teleost ray-finned fishes.</title>
        <authorList>
            <person name="Bi X."/>
            <person name="Wang K."/>
            <person name="Yang L."/>
            <person name="Pan H."/>
            <person name="Jiang H."/>
            <person name="Wei Q."/>
            <person name="Fang M."/>
            <person name="Yu H."/>
            <person name="Zhu C."/>
            <person name="Cai Y."/>
            <person name="He Y."/>
            <person name="Gan X."/>
            <person name="Zeng H."/>
            <person name="Yu D."/>
            <person name="Zhu Y."/>
            <person name="Jiang H."/>
            <person name="Qiu Q."/>
            <person name="Yang H."/>
            <person name="Zhang Y.E."/>
            <person name="Wang W."/>
            <person name="Zhu M."/>
            <person name="He S."/>
            <person name="Zhang G."/>
        </authorList>
    </citation>
    <scope>NUCLEOTIDE SEQUENCE [LARGE SCALE GENOMIC DNA]</scope>
    <source>
        <strain evidence="13">Bchr_013</strain>
    </source>
</reference>
<evidence type="ECO:0000256" key="11">
    <source>
        <dbReference type="ARBA" id="ARBA00043952"/>
    </source>
</evidence>
<dbReference type="FunFam" id="3.90.550.50:FF:000009">
    <property type="entry name" value="Hexosyltransferase"/>
    <property type="match status" value="1"/>
</dbReference>
<dbReference type="GO" id="GO:0008532">
    <property type="term" value="F:N-acetyllactosaminide beta-1,3-N-acetylglucosaminyltransferase activity"/>
    <property type="evidence" value="ECO:0007669"/>
    <property type="project" value="TreeGrafter"/>
</dbReference>
<keyword evidence="10" id="KW-0325">Glycoprotein</keyword>
<keyword evidence="14" id="KW-1185">Reference proteome</keyword>
<evidence type="ECO:0000256" key="5">
    <source>
        <dbReference type="ARBA" id="ARBA00022692"/>
    </source>
</evidence>
<evidence type="ECO:0000313" key="13">
    <source>
        <dbReference type="EMBL" id="KAG2470493.1"/>
    </source>
</evidence>
<evidence type="ECO:0000256" key="6">
    <source>
        <dbReference type="ARBA" id="ARBA00022968"/>
    </source>
</evidence>
<organism evidence="13 14">
    <name type="scientific">Polypterus senegalus</name>
    <name type="common">Senegal bichir</name>
    <dbReference type="NCBI Taxonomy" id="55291"/>
    <lineage>
        <taxon>Eukaryota</taxon>
        <taxon>Metazoa</taxon>
        <taxon>Chordata</taxon>
        <taxon>Craniata</taxon>
        <taxon>Vertebrata</taxon>
        <taxon>Euteleostomi</taxon>
        <taxon>Actinopterygii</taxon>
        <taxon>Polypteriformes</taxon>
        <taxon>Polypteridae</taxon>
        <taxon>Polypterus</taxon>
    </lineage>
</organism>
<keyword evidence="3 12" id="KW-0328">Glycosyltransferase</keyword>
<evidence type="ECO:0000256" key="10">
    <source>
        <dbReference type="ARBA" id="ARBA00023180"/>
    </source>
</evidence>
<dbReference type="InterPro" id="IPR002659">
    <property type="entry name" value="Glyco_trans_31"/>
</dbReference>
<dbReference type="Gene3D" id="3.90.550.50">
    <property type="match status" value="1"/>
</dbReference>
<keyword evidence="6 12" id="KW-0735">Signal-anchor</keyword>
<dbReference type="GO" id="GO:0030311">
    <property type="term" value="P:poly-N-acetyllactosamine biosynthetic process"/>
    <property type="evidence" value="ECO:0007669"/>
    <property type="project" value="TreeGrafter"/>
</dbReference>
<keyword evidence="8 12" id="KW-0333">Golgi apparatus</keyword>
<dbReference type="GO" id="GO:0008499">
    <property type="term" value="F:N-acetyl-beta-D-glucosaminide beta-(1,3)-galactosyltransferase activity"/>
    <property type="evidence" value="ECO:0007669"/>
    <property type="project" value="UniProtKB-ARBA"/>
</dbReference>
<keyword evidence="4" id="KW-0808">Transferase</keyword>
<keyword evidence="9 12" id="KW-0472">Membrane</keyword>
<sequence length="413" mass="47526">MSLISNFSPQFEISKELATSSPPINMLSVAVPMFSRVTMPGFGRSWRINSSLLVWYSLCMFVLLCVIYIKRDIPPSVISFQTKYVIGNLNFWDTAPKRSVHFVRPRNQTFTCVPLNDSQIPNDLPEVHRVFLKYKNCRTFPTLLEPKRCSDDLHLLLAIKSTAVNVNRRVAIRNTWGKEQVLGGKRVKLVFLLGQSPDRVKAQPLQQLLAYESQQFQDILQWDFADSFFNLTLKEIHFLNWFSAECPQAEFVLKGDDDVFVNTGNIVDFLRDFQPDEDLFVGDVIFKAAPIRRTDLKYFIPKKMYEPKLYPPYAGGGGYLMSRKTVIGLDNMAPSIELFPIDDVYVGMCLEKMNVTLKLHPGFKTFGIQQPFNPFDPCMYKELMIVHKLDPTETWIMWTLVNDEGMKCARQAV</sequence>
<evidence type="ECO:0000313" key="14">
    <source>
        <dbReference type="Proteomes" id="UP000886611"/>
    </source>
</evidence>
<evidence type="ECO:0000256" key="2">
    <source>
        <dbReference type="ARBA" id="ARBA00008661"/>
    </source>
</evidence>
<comment type="caution">
    <text evidence="13">The sequence shown here is derived from an EMBL/GenBank/DDBJ whole genome shotgun (WGS) entry which is preliminary data.</text>
</comment>
<dbReference type="EC" id="2.4.1.-" evidence="12"/>
<keyword evidence="7 12" id="KW-1133">Transmembrane helix</keyword>
<comment type="pathway">
    <text evidence="11">Protein modification.</text>
</comment>
<dbReference type="Proteomes" id="UP000886611">
    <property type="component" value="Unassembled WGS sequence"/>
</dbReference>
<evidence type="ECO:0000256" key="1">
    <source>
        <dbReference type="ARBA" id="ARBA00004323"/>
    </source>
</evidence>
<name>A0A8X7XKW1_POLSE</name>
<protein>
    <recommendedName>
        <fullName evidence="12">Hexosyltransferase</fullName>
        <ecNumber evidence="12">2.4.1.-</ecNumber>
    </recommendedName>
</protein>
<evidence type="ECO:0000256" key="8">
    <source>
        <dbReference type="ARBA" id="ARBA00023034"/>
    </source>
</evidence>
<evidence type="ECO:0000256" key="9">
    <source>
        <dbReference type="ARBA" id="ARBA00023136"/>
    </source>
</evidence>
<keyword evidence="5 12" id="KW-0812">Transmembrane</keyword>
<evidence type="ECO:0000256" key="4">
    <source>
        <dbReference type="ARBA" id="ARBA00022679"/>
    </source>
</evidence>
<dbReference type="Pfam" id="PF01762">
    <property type="entry name" value="Galactosyl_T"/>
    <property type="match status" value="1"/>
</dbReference>
<feature type="non-terminal residue" evidence="13">
    <location>
        <position position="1"/>
    </location>
</feature>
<comment type="subcellular location">
    <subcellularLocation>
        <location evidence="1 12">Golgi apparatus membrane</location>
        <topology evidence="1 12">Single-pass type II membrane protein</topology>
    </subcellularLocation>
</comment>
<proteinExistence type="inferred from homology"/>
<dbReference type="GO" id="GO:0000139">
    <property type="term" value="C:Golgi membrane"/>
    <property type="evidence" value="ECO:0007669"/>
    <property type="project" value="UniProtKB-SubCell"/>
</dbReference>
<dbReference type="PANTHER" id="PTHR11214:SF368">
    <property type="entry name" value="N-ACETYLLACTOSAMINIDE BETA-1,3-N-ACETYLGLUCOSAMINYLTRANSFERASE 4"/>
    <property type="match status" value="1"/>
</dbReference>
<gene>
    <name evidence="13" type="primary">B3gnt4</name>
    <name evidence="13" type="ORF">GTO96_0005574</name>
</gene>
<feature type="transmembrane region" description="Helical" evidence="12">
    <location>
        <begin position="52"/>
        <end position="69"/>
    </location>
</feature>
<dbReference type="GO" id="GO:0016266">
    <property type="term" value="P:protein O-linked glycosylation via N-acetyl-galactosamine"/>
    <property type="evidence" value="ECO:0007669"/>
    <property type="project" value="UniProtKB-ARBA"/>
</dbReference>
<accession>A0A8X7XKW1</accession>
<dbReference type="PANTHER" id="PTHR11214">
    <property type="entry name" value="BETA-1,3-N-ACETYLGLUCOSAMINYLTRANSFERASE"/>
    <property type="match status" value="1"/>
</dbReference>
<dbReference type="AlphaFoldDB" id="A0A8X7XKW1"/>
<evidence type="ECO:0000256" key="3">
    <source>
        <dbReference type="ARBA" id="ARBA00022676"/>
    </source>
</evidence>
<evidence type="ECO:0000256" key="7">
    <source>
        <dbReference type="ARBA" id="ARBA00022989"/>
    </source>
</evidence>